<dbReference type="RefSeq" id="WP_109329928.1">
    <property type="nucleotide sequence ID" value="NZ_CP021354.1"/>
</dbReference>
<accession>A0A2S2BVN1</accession>
<proteinExistence type="predicted"/>
<protein>
    <recommendedName>
        <fullName evidence="3">Luciferase-like domain-containing protein</fullName>
    </recommendedName>
</protein>
<dbReference type="Proteomes" id="UP000245711">
    <property type="component" value="Chromosome"/>
</dbReference>
<keyword evidence="2" id="KW-1185">Reference proteome</keyword>
<name>A0A2S2BVN1_9NOCA</name>
<dbReference type="InterPro" id="IPR036661">
    <property type="entry name" value="Luciferase-like_sf"/>
</dbReference>
<gene>
    <name evidence="1" type="ORF">CBI38_14775</name>
</gene>
<dbReference type="EMBL" id="CP021354">
    <property type="protein sequence ID" value="AWK72642.1"/>
    <property type="molecule type" value="Genomic_DNA"/>
</dbReference>
<evidence type="ECO:0000313" key="1">
    <source>
        <dbReference type="EMBL" id="AWK72642.1"/>
    </source>
</evidence>
<dbReference type="KEGG" id="roz:CBI38_14775"/>
<organism evidence="1 2">
    <name type="scientific">Rhodococcus oxybenzonivorans</name>
    <dbReference type="NCBI Taxonomy" id="1990687"/>
    <lineage>
        <taxon>Bacteria</taxon>
        <taxon>Bacillati</taxon>
        <taxon>Actinomycetota</taxon>
        <taxon>Actinomycetes</taxon>
        <taxon>Mycobacteriales</taxon>
        <taxon>Nocardiaceae</taxon>
        <taxon>Rhodococcus</taxon>
    </lineage>
</organism>
<dbReference type="GO" id="GO:0016705">
    <property type="term" value="F:oxidoreductase activity, acting on paired donors, with incorporation or reduction of molecular oxygen"/>
    <property type="evidence" value="ECO:0007669"/>
    <property type="project" value="InterPro"/>
</dbReference>
<evidence type="ECO:0000313" key="2">
    <source>
        <dbReference type="Proteomes" id="UP000245711"/>
    </source>
</evidence>
<evidence type="ECO:0008006" key="3">
    <source>
        <dbReference type="Google" id="ProtNLM"/>
    </source>
</evidence>
<dbReference type="AlphaFoldDB" id="A0A2S2BVN1"/>
<dbReference type="SUPFAM" id="SSF51679">
    <property type="entry name" value="Bacterial luciferase-like"/>
    <property type="match status" value="1"/>
</dbReference>
<dbReference type="OrthoDB" id="4530034at2"/>
<reference evidence="1 2" key="1">
    <citation type="submission" date="2017-05" db="EMBL/GenBank/DDBJ databases">
        <title>Isolation of Rhodococcus sp. S2-17 biodegrading of BP-3.</title>
        <authorList>
            <person name="Lee Y."/>
            <person name="Kim K.H."/>
            <person name="Chun B.H."/>
            <person name="Jung H.S."/>
            <person name="Jeon C.O."/>
        </authorList>
    </citation>
    <scope>NUCLEOTIDE SEQUENCE [LARGE SCALE GENOMIC DNA]</scope>
    <source>
        <strain evidence="1 2">S2-17</strain>
    </source>
</reference>
<sequence length="172" mass="18028">MISSPSRPPHVALALPEAAGFTTTRTSISGCTSADRTDPIAEGGEPVGTHATVRIQAADLGQAQLTTRRIRSAEAKAGRDPYGLLVLLDLEFLIAPDARRARTELAESNHFDCSATVRYVGTPRGLAGLISDIRAASVADGVTLIPLATSVTAAELVSQQVLPLLVPQEFTD</sequence>
<dbReference type="Gene3D" id="3.20.20.30">
    <property type="entry name" value="Luciferase-like domain"/>
    <property type="match status" value="1"/>
</dbReference>